<comment type="caution">
    <text evidence="2">The sequence shown here is derived from an EMBL/GenBank/DDBJ whole genome shotgun (WGS) entry which is preliminary data.</text>
</comment>
<organism evidence="2 3">
    <name type="scientific">Elysia chlorotica</name>
    <name type="common">Eastern emerald elysia</name>
    <name type="synonym">Sea slug</name>
    <dbReference type="NCBI Taxonomy" id="188477"/>
    <lineage>
        <taxon>Eukaryota</taxon>
        <taxon>Metazoa</taxon>
        <taxon>Spiralia</taxon>
        <taxon>Lophotrochozoa</taxon>
        <taxon>Mollusca</taxon>
        <taxon>Gastropoda</taxon>
        <taxon>Heterobranchia</taxon>
        <taxon>Euthyneura</taxon>
        <taxon>Panpulmonata</taxon>
        <taxon>Sacoglossa</taxon>
        <taxon>Placobranchoidea</taxon>
        <taxon>Plakobranchidae</taxon>
        <taxon>Elysia</taxon>
    </lineage>
</organism>
<accession>A0A433SLB6</accession>
<evidence type="ECO:0000313" key="2">
    <source>
        <dbReference type="EMBL" id="RUS69936.1"/>
    </source>
</evidence>
<feature type="compositionally biased region" description="Low complexity" evidence="1">
    <location>
        <begin position="68"/>
        <end position="86"/>
    </location>
</feature>
<protein>
    <submittedName>
        <fullName evidence="2">Uncharacterized protein</fullName>
    </submittedName>
</protein>
<feature type="non-terminal residue" evidence="2">
    <location>
        <position position="1"/>
    </location>
</feature>
<dbReference type="AlphaFoldDB" id="A0A433SLB6"/>
<dbReference type="EMBL" id="RQTK01001532">
    <property type="protein sequence ID" value="RUS69936.1"/>
    <property type="molecule type" value="Genomic_DNA"/>
</dbReference>
<feature type="compositionally biased region" description="Low complexity" evidence="1">
    <location>
        <begin position="1"/>
        <end position="14"/>
    </location>
</feature>
<reference evidence="2 3" key="1">
    <citation type="submission" date="2019-01" db="EMBL/GenBank/DDBJ databases">
        <title>A draft genome assembly of the solar-powered sea slug Elysia chlorotica.</title>
        <authorList>
            <person name="Cai H."/>
            <person name="Li Q."/>
            <person name="Fang X."/>
            <person name="Li J."/>
            <person name="Curtis N.E."/>
            <person name="Altenburger A."/>
            <person name="Shibata T."/>
            <person name="Feng M."/>
            <person name="Maeda T."/>
            <person name="Schwartz J.A."/>
            <person name="Shigenobu S."/>
            <person name="Lundholm N."/>
            <person name="Nishiyama T."/>
            <person name="Yang H."/>
            <person name="Hasebe M."/>
            <person name="Li S."/>
            <person name="Pierce S.K."/>
            <person name="Wang J."/>
        </authorList>
    </citation>
    <scope>NUCLEOTIDE SEQUENCE [LARGE SCALE GENOMIC DNA]</scope>
    <source>
        <strain evidence="2">EC2010</strain>
        <tissue evidence="2">Whole organism of an adult</tissue>
    </source>
</reference>
<keyword evidence="3" id="KW-1185">Reference proteome</keyword>
<sequence length="155" mass="17217">AAPGGAPSTTATLTRCPSGAAGSRPCSPRRRTAPSWTARAGRARPARTSRRSRTRAGQARPQTPRCQPSPATLTAPARPPRTTMFRTQRHRTAPRPSAWVLHTTRLVLCLPIIVMEKLRLKVTRVYYFLNEGVLCLKTIHIISNRYVLIKKTIKN</sequence>
<evidence type="ECO:0000256" key="1">
    <source>
        <dbReference type="SAM" id="MobiDB-lite"/>
    </source>
</evidence>
<feature type="compositionally biased region" description="Basic residues" evidence="1">
    <location>
        <begin position="41"/>
        <end position="54"/>
    </location>
</feature>
<dbReference type="Proteomes" id="UP000271974">
    <property type="component" value="Unassembled WGS sequence"/>
</dbReference>
<name>A0A433SLB6_ELYCH</name>
<proteinExistence type="predicted"/>
<evidence type="ECO:0000313" key="3">
    <source>
        <dbReference type="Proteomes" id="UP000271974"/>
    </source>
</evidence>
<gene>
    <name evidence="2" type="ORF">EGW08_022308</name>
</gene>
<feature type="region of interest" description="Disordered" evidence="1">
    <location>
        <begin position="1"/>
        <end position="93"/>
    </location>
</feature>